<comment type="caution">
    <text evidence="2">The sequence shown here is derived from an EMBL/GenBank/DDBJ whole genome shotgun (WGS) entry which is preliminary data.</text>
</comment>
<keyword evidence="1" id="KW-0472">Membrane</keyword>
<keyword evidence="1" id="KW-0812">Transmembrane</keyword>
<dbReference type="EMBL" id="AFYI01000002">
    <property type="protein sequence ID" value="EHB43370.1"/>
    <property type="molecule type" value="Genomic_DNA"/>
</dbReference>
<accession>A0A6C8GBI1</accession>
<reference evidence="2 3" key="1">
    <citation type="submission" date="2011-09" db="EMBL/GenBank/DDBJ databases">
        <authorList>
            <person name="McClelland M."/>
            <person name="Clifton S."/>
            <person name="Porwollik S."/>
            <person name="Cheng P."/>
            <person name="Wollam A."/>
            <person name="Wang C."/>
            <person name="Pepin K."/>
            <person name="Bhonagiri V."/>
            <person name="Fulton R."/>
            <person name="Fulton L.F."/>
            <person name="Delehaunty K."/>
            <person name="Fronick C."/>
            <person name="O'Laughlin M."/>
            <person name="Godfrey J."/>
            <person name="Waligorski J."/>
            <person name="Appelbaum E."/>
            <person name="Farmer C."/>
            <person name="Strong C."/>
            <person name="Tomlinson C."/>
            <person name="Hou S."/>
            <person name="Minx P."/>
            <person name="Warren W."/>
            <person name="Wilson R.K."/>
        </authorList>
    </citation>
    <scope>NUCLEOTIDE SEQUENCE [LARGE SCALE GENOMIC DNA]</scope>
    <source>
        <strain evidence="3">SARB 27</strain>
    </source>
</reference>
<sequence length="66" mass="7262">MRSRRPVAERFRASGCALNARLLLSFGGVLDMEDTMKAEATSWIVILLCFLAWAVDIAIIYGGSAR</sequence>
<dbReference type="AlphaFoldDB" id="A0A6C8GBI1"/>
<evidence type="ECO:0000256" key="1">
    <source>
        <dbReference type="SAM" id="Phobius"/>
    </source>
</evidence>
<evidence type="ECO:0000313" key="3">
    <source>
        <dbReference type="Proteomes" id="UP000004564"/>
    </source>
</evidence>
<evidence type="ECO:0000313" key="2">
    <source>
        <dbReference type="EMBL" id="EHB43370.1"/>
    </source>
</evidence>
<feature type="transmembrane region" description="Helical" evidence="1">
    <location>
        <begin position="42"/>
        <end position="63"/>
    </location>
</feature>
<keyword evidence="1" id="KW-1133">Transmembrane helix</keyword>
<gene>
    <name evidence="2" type="ORF">SEENIN0B_03284</name>
</gene>
<name>A0A6C8GBI1_SALIN</name>
<dbReference type="Proteomes" id="UP000004564">
    <property type="component" value="Chromosome"/>
</dbReference>
<protein>
    <submittedName>
        <fullName evidence="2">Uncharacterized protein</fullName>
    </submittedName>
</protein>
<proteinExistence type="predicted"/>
<organism evidence="2 3">
    <name type="scientific">Salmonella enterica subsp. enterica serovar Infantis str. SARB27</name>
    <dbReference type="NCBI Taxonomy" id="596155"/>
    <lineage>
        <taxon>Bacteria</taxon>
        <taxon>Pseudomonadati</taxon>
        <taxon>Pseudomonadota</taxon>
        <taxon>Gammaproteobacteria</taxon>
        <taxon>Enterobacterales</taxon>
        <taxon>Enterobacteriaceae</taxon>
        <taxon>Salmonella</taxon>
    </lineage>
</organism>